<dbReference type="EMBL" id="CP159218">
    <property type="protein sequence ID" value="XCG62439.1"/>
    <property type="molecule type" value="Genomic_DNA"/>
</dbReference>
<sequence length="62" mass="6714">MTSRFAVPDLPSRADASRTTQAAEPDGTLDGAVMRAYCIEQVFDNDAARLTHRTTFRGAGAR</sequence>
<dbReference type="AlphaFoldDB" id="A0AAU8DK09"/>
<feature type="region of interest" description="Disordered" evidence="1">
    <location>
        <begin position="1"/>
        <end position="27"/>
    </location>
</feature>
<organism evidence="2">
    <name type="scientific">Nakamurella sp. A5-74</name>
    <dbReference type="NCBI Taxonomy" id="3158264"/>
    <lineage>
        <taxon>Bacteria</taxon>
        <taxon>Bacillati</taxon>
        <taxon>Actinomycetota</taxon>
        <taxon>Actinomycetes</taxon>
        <taxon>Nakamurellales</taxon>
        <taxon>Nakamurellaceae</taxon>
        <taxon>Nakamurella</taxon>
    </lineage>
</organism>
<protein>
    <submittedName>
        <fullName evidence="2">Uncharacterized protein</fullName>
    </submittedName>
</protein>
<dbReference type="RefSeq" id="WP_353648054.1">
    <property type="nucleotide sequence ID" value="NZ_CP159218.1"/>
</dbReference>
<name>A0AAU8DK09_9ACTN</name>
<accession>A0AAU8DK09</accession>
<evidence type="ECO:0000313" key="2">
    <source>
        <dbReference type="EMBL" id="XCG62439.1"/>
    </source>
</evidence>
<proteinExistence type="predicted"/>
<gene>
    <name evidence="2" type="ORF">ABLG96_14415</name>
</gene>
<reference evidence="2" key="1">
    <citation type="submission" date="2024-05" db="EMBL/GenBank/DDBJ databases">
        <authorList>
            <person name="Cai S.Y."/>
            <person name="Jin L.M."/>
            <person name="Li H.R."/>
        </authorList>
    </citation>
    <scope>NUCLEOTIDE SEQUENCE</scope>
    <source>
        <strain evidence="2">A5-74</strain>
    </source>
</reference>
<evidence type="ECO:0000256" key="1">
    <source>
        <dbReference type="SAM" id="MobiDB-lite"/>
    </source>
</evidence>